<keyword evidence="3" id="KW-1185">Reference proteome</keyword>
<gene>
    <name evidence="2" type="ordered locus">Cwoe_5480</name>
</gene>
<dbReference type="eggNOG" id="COG2227">
    <property type="taxonomic scope" value="Bacteria"/>
</dbReference>
<accession>D3EZP7</accession>
<feature type="coiled-coil region" evidence="1">
    <location>
        <begin position="250"/>
        <end position="312"/>
    </location>
</feature>
<keyword evidence="1" id="KW-0175">Coiled coil</keyword>
<proteinExistence type="predicted"/>
<organism evidence="2 3">
    <name type="scientific">Conexibacter woesei (strain DSM 14684 / CCUG 47730 / CIP 108061 / JCM 11494 / NBRC 100937 / ID131577)</name>
    <dbReference type="NCBI Taxonomy" id="469383"/>
    <lineage>
        <taxon>Bacteria</taxon>
        <taxon>Bacillati</taxon>
        <taxon>Actinomycetota</taxon>
        <taxon>Thermoleophilia</taxon>
        <taxon>Solirubrobacterales</taxon>
        <taxon>Conexibacteraceae</taxon>
        <taxon>Conexibacter</taxon>
    </lineage>
</organism>
<name>D3EZP7_CONWI</name>
<dbReference type="KEGG" id="cwo:Cwoe_5480"/>
<reference evidence="3" key="2">
    <citation type="submission" date="2010-01" db="EMBL/GenBank/DDBJ databases">
        <title>The complete genome of Conexibacter woesei DSM 14684.</title>
        <authorList>
            <consortium name="US DOE Joint Genome Institute (JGI-PGF)"/>
            <person name="Lucas S."/>
            <person name="Copeland A."/>
            <person name="Lapidus A."/>
            <person name="Glavina del Rio T."/>
            <person name="Dalin E."/>
            <person name="Tice H."/>
            <person name="Bruce D."/>
            <person name="Goodwin L."/>
            <person name="Pitluck S."/>
            <person name="Kyrpides N."/>
            <person name="Mavromatis K."/>
            <person name="Ivanova N."/>
            <person name="Mikhailova N."/>
            <person name="Chertkov O."/>
            <person name="Brettin T."/>
            <person name="Detter J.C."/>
            <person name="Han C."/>
            <person name="Larimer F."/>
            <person name="Land M."/>
            <person name="Hauser L."/>
            <person name="Markowitz V."/>
            <person name="Cheng J.-F."/>
            <person name="Hugenholtz P."/>
            <person name="Woyke T."/>
            <person name="Wu D."/>
            <person name="Pukall R."/>
            <person name="Steenblock K."/>
            <person name="Schneider S."/>
            <person name="Klenk H.-P."/>
            <person name="Eisen J.A."/>
        </authorList>
    </citation>
    <scope>NUCLEOTIDE SEQUENCE [LARGE SCALE GENOMIC DNA]</scope>
    <source>
        <strain evidence="3">DSM 14684 / CIP 108061 / JCM 11494 / NBRC 100937 / ID131577</strain>
    </source>
</reference>
<reference evidence="2 3" key="1">
    <citation type="journal article" date="2010" name="Stand. Genomic Sci.">
        <title>Complete genome sequence of Conexibacter woesei type strain (ID131577).</title>
        <authorList>
            <person name="Pukall R."/>
            <person name="Lapidus A."/>
            <person name="Glavina Del Rio T."/>
            <person name="Copeland A."/>
            <person name="Tice H."/>
            <person name="Cheng J.-F."/>
            <person name="Lucas S."/>
            <person name="Chen F."/>
            <person name="Nolan M."/>
            <person name="Bruce D."/>
            <person name="Goodwin L."/>
            <person name="Pitluck S."/>
            <person name="Mavromatis K."/>
            <person name="Ivanova N."/>
            <person name="Ovchinnikova G."/>
            <person name="Pati A."/>
            <person name="Chen A."/>
            <person name="Palaniappan K."/>
            <person name="Land M."/>
            <person name="Hauser L."/>
            <person name="Chang Y.-J."/>
            <person name="Jeffries C.D."/>
            <person name="Chain P."/>
            <person name="Meincke L."/>
            <person name="Sims D."/>
            <person name="Brettin T."/>
            <person name="Detter J.C."/>
            <person name="Rohde M."/>
            <person name="Goeker M."/>
            <person name="Bristow J."/>
            <person name="Eisen J.A."/>
            <person name="Markowitz V."/>
            <person name="Kyrpides N.C."/>
            <person name="Klenk H.-P."/>
            <person name="Hugenholtz P."/>
        </authorList>
    </citation>
    <scope>NUCLEOTIDE SEQUENCE [LARGE SCALE GENOMIC DNA]</scope>
    <source>
        <strain evidence="3">DSM 14684 / CIP 108061 / JCM 11494 / NBRC 100937 / ID131577</strain>
    </source>
</reference>
<dbReference type="EMBL" id="CP001854">
    <property type="protein sequence ID" value="ADB53885.1"/>
    <property type="molecule type" value="Genomic_DNA"/>
</dbReference>
<dbReference type="SUPFAM" id="SSF57997">
    <property type="entry name" value="Tropomyosin"/>
    <property type="match status" value="1"/>
</dbReference>
<dbReference type="HOGENOM" id="CLU_749472_0_0_11"/>
<dbReference type="STRING" id="469383.Cwoe_5480"/>
<dbReference type="RefSeq" id="WP_012936936.1">
    <property type="nucleotide sequence ID" value="NC_013739.1"/>
</dbReference>
<dbReference type="Proteomes" id="UP000008229">
    <property type="component" value="Chromosome"/>
</dbReference>
<evidence type="ECO:0000256" key="1">
    <source>
        <dbReference type="SAM" id="Coils"/>
    </source>
</evidence>
<dbReference type="AlphaFoldDB" id="D3EZP7"/>
<sequence length="369" mass="39152">MGVTDDQRPTVLDATCQADVSRLQRYALAAELLRERQVVVVGDPAGDGRELLRRRGCDRLLAQAAPPWSAAPQTRGAIVSLDGAGPLEPGRLFDELAAAAAVGDLAIVVSLRGAADPVAAEQDAGAVQHEDALALTGRLPGAVLLVQTVAEGSLLRRVDRGVETFETAEAELELPDGLDPEDAAHYVWVVGLDDELAAAGARATLKLTVTPAATRRVRLLEAANAALLRTNARLGRELPGRGGAAATGELARLQRTVDAAAADAEQARAAAAEAEHRRVEAERRSDALGDRAAQAERLAEQHAARAVSAEARVVEVELRAHAGERRVAEVEARAQEAERWALGLEERLAVANDRRAVRAANRLSRLLRR</sequence>
<evidence type="ECO:0000313" key="3">
    <source>
        <dbReference type="Proteomes" id="UP000008229"/>
    </source>
</evidence>
<protein>
    <submittedName>
        <fullName evidence="2">Uncharacterized protein</fullName>
    </submittedName>
</protein>
<evidence type="ECO:0000313" key="2">
    <source>
        <dbReference type="EMBL" id="ADB53885.1"/>
    </source>
</evidence>